<dbReference type="GO" id="GO:0015658">
    <property type="term" value="F:branched-chain amino acid transmembrane transporter activity"/>
    <property type="evidence" value="ECO:0007669"/>
    <property type="project" value="InterPro"/>
</dbReference>
<feature type="transmembrane region" description="Helical" evidence="6">
    <location>
        <begin position="56"/>
        <end position="76"/>
    </location>
</feature>
<accession>A0A1G7M2S7</accession>
<dbReference type="GO" id="GO:0005886">
    <property type="term" value="C:plasma membrane"/>
    <property type="evidence" value="ECO:0007669"/>
    <property type="project" value="UniProtKB-SubCell"/>
</dbReference>
<keyword evidence="8" id="KW-1185">Reference proteome</keyword>
<dbReference type="AlphaFoldDB" id="A0A1G7M2S7"/>
<dbReference type="InterPro" id="IPR043428">
    <property type="entry name" value="LivM-like"/>
</dbReference>
<name>A0A1G7M2S7_9FIRM</name>
<feature type="transmembrane region" description="Helical" evidence="6">
    <location>
        <begin position="82"/>
        <end position="102"/>
    </location>
</feature>
<dbReference type="Pfam" id="PF02653">
    <property type="entry name" value="BPD_transp_2"/>
    <property type="match status" value="1"/>
</dbReference>
<evidence type="ECO:0000256" key="3">
    <source>
        <dbReference type="ARBA" id="ARBA00022692"/>
    </source>
</evidence>
<evidence type="ECO:0000256" key="5">
    <source>
        <dbReference type="ARBA" id="ARBA00023136"/>
    </source>
</evidence>
<dbReference type="PANTHER" id="PTHR30482">
    <property type="entry name" value="HIGH-AFFINITY BRANCHED-CHAIN AMINO ACID TRANSPORT SYSTEM PERMEASE"/>
    <property type="match status" value="1"/>
</dbReference>
<dbReference type="PANTHER" id="PTHR30482:SF10">
    <property type="entry name" value="HIGH-AFFINITY BRANCHED-CHAIN AMINO ACID TRANSPORT PROTEIN BRAE"/>
    <property type="match status" value="1"/>
</dbReference>
<evidence type="ECO:0000313" key="7">
    <source>
        <dbReference type="EMBL" id="SDF56102.1"/>
    </source>
</evidence>
<feature type="transmembrane region" description="Helical" evidence="6">
    <location>
        <begin position="163"/>
        <end position="182"/>
    </location>
</feature>
<protein>
    <submittedName>
        <fullName evidence="7">Branched-chain amino acid transport system permease protein</fullName>
    </submittedName>
</protein>
<keyword evidence="5 6" id="KW-0472">Membrane</keyword>
<feature type="transmembrane region" description="Helical" evidence="6">
    <location>
        <begin position="29"/>
        <end position="49"/>
    </location>
</feature>
<dbReference type="CDD" id="cd06581">
    <property type="entry name" value="TM_PBP1_LivM_like"/>
    <property type="match status" value="1"/>
</dbReference>
<dbReference type="OrthoDB" id="9789927at2"/>
<evidence type="ECO:0000313" key="8">
    <source>
        <dbReference type="Proteomes" id="UP000243333"/>
    </source>
</evidence>
<dbReference type="InterPro" id="IPR001851">
    <property type="entry name" value="ABC_transp_permease"/>
</dbReference>
<dbReference type="EMBL" id="FNBU01000015">
    <property type="protein sequence ID" value="SDF56102.1"/>
    <property type="molecule type" value="Genomic_DNA"/>
</dbReference>
<feature type="transmembrane region" description="Helical" evidence="6">
    <location>
        <begin position="109"/>
        <end position="130"/>
    </location>
</feature>
<comment type="subcellular location">
    <subcellularLocation>
        <location evidence="1">Cell membrane</location>
        <topology evidence="1">Multi-pass membrane protein</topology>
    </subcellularLocation>
</comment>
<keyword evidence="3 6" id="KW-0812">Transmembrane</keyword>
<evidence type="ECO:0000256" key="2">
    <source>
        <dbReference type="ARBA" id="ARBA00022475"/>
    </source>
</evidence>
<evidence type="ECO:0000256" key="6">
    <source>
        <dbReference type="SAM" id="Phobius"/>
    </source>
</evidence>
<feature type="transmembrane region" description="Helical" evidence="6">
    <location>
        <begin position="213"/>
        <end position="236"/>
    </location>
</feature>
<sequence>MYKTVKRTVAGSAVITVLALPYLGIKTYYLHIAILSLINALLALGLNVIAGYTGQLSLAQAAFFGIGSYTTALLMLQQKISFWLAAPLGIACATLIAILIGIPTLRLKGPYFVISTLGFGEIVRLILLNWESVTRGPNGLPGIPAPDPISLGFTVLAFDTKVAAYYLNLTVLLLVLVVYSNTINSRVGRALRAIRNDQIAAEVMGINLTFYKVLAFAGGAALSGLAGALYAGYIRFISPDTFTLGEAINILVMMVLGGMGTIIGPILGSVIITYLLETMRILADYRLIIYGLLMFIIILYLPSGFAGLLTATGEKIGKFFVASEKPAPVCRGSAKEISEPVESEV</sequence>
<dbReference type="STRING" id="1123285.SAMN05660235_01985"/>
<organism evidence="7 8">
    <name type="scientific">Sporolituus thermophilus DSM 23256</name>
    <dbReference type="NCBI Taxonomy" id="1123285"/>
    <lineage>
        <taxon>Bacteria</taxon>
        <taxon>Bacillati</taxon>
        <taxon>Bacillota</taxon>
        <taxon>Negativicutes</taxon>
        <taxon>Selenomonadales</taxon>
        <taxon>Sporomusaceae</taxon>
        <taxon>Sporolituus</taxon>
    </lineage>
</organism>
<evidence type="ECO:0000256" key="4">
    <source>
        <dbReference type="ARBA" id="ARBA00022989"/>
    </source>
</evidence>
<keyword evidence="2" id="KW-1003">Cell membrane</keyword>
<keyword evidence="4 6" id="KW-1133">Transmembrane helix</keyword>
<feature type="transmembrane region" description="Helical" evidence="6">
    <location>
        <begin position="248"/>
        <end position="275"/>
    </location>
</feature>
<proteinExistence type="predicted"/>
<evidence type="ECO:0000256" key="1">
    <source>
        <dbReference type="ARBA" id="ARBA00004651"/>
    </source>
</evidence>
<reference evidence="8" key="1">
    <citation type="submission" date="2016-10" db="EMBL/GenBank/DDBJ databases">
        <authorList>
            <person name="Varghese N."/>
            <person name="Submissions S."/>
        </authorList>
    </citation>
    <scope>NUCLEOTIDE SEQUENCE [LARGE SCALE GENOMIC DNA]</scope>
    <source>
        <strain evidence="8">DSM 23256</strain>
    </source>
</reference>
<gene>
    <name evidence="7" type="ORF">SAMN05660235_01985</name>
</gene>
<dbReference type="Proteomes" id="UP000243333">
    <property type="component" value="Unassembled WGS sequence"/>
</dbReference>
<feature type="transmembrane region" description="Helical" evidence="6">
    <location>
        <begin position="287"/>
        <end position="309"/>
    </location>
</feature>